<keyword evidence="1" id="KW-0805">Transcription regulation</keyword>
<feature type="DNA-binding region" description="H-T-H motif" evidence="4">
    <location>
        <begin position="49"/>
        <end position="68"/>
    </location>
</feature>
<organism evidence="7 8">
    <name type="scientific">Phytopseudomonas dryadis</name>
    <dbReference type="NCBI Taxonomy" id="2487520"/>
    <lineage>
        <taxon>Bacteria</taxon>
        <taxon>Pseudomonadati</taxon>
        <taxon>Pseudomonadota</taxon>
        <taxon>Gammaproteobacteria</taxon>
        <taxon>Pseudomonadales</taxon>
        <taxon>Pseudomonadaceae</taxon>
        <taxon>Phytopseudomonas</taxon>
    </lineage>
</organism>
<dbReference type="PROSITE" id="PS01081">
    <property type="entry name" value="HTH_TETR_1"/>
    <property type="match status" value="1"/>
</dbReference>
<dbReference type="InterPro" id="IPR050109">
    <property type="entry name" value="HTH-type_TetR-like_transc_reg"/>
</dbReference>
<dbReference type="AlphaFoldDB" id="A0A4Q9R0R6"/>
<proteinExistence type="predicted"/>
<dbReference type="InterPro" id="IPR036271">
    <property type="entry name" value="Tet_transcr_reg_TetR-rel_C_sf"/>
</dbReference>
<keyword evidence="3" id="KW-0804">Transcription</keyword>
<dbReference type="InterPro" id="IPR001647">
    <property type="entry name" value="HTH_TetR"/>
</dbReference>
<dbReference type="Pfam" id="PF00440">
    <property type="entry name" value="TetR_N"/>
    <property type="match status" value="1"/>
</dbReference>
<gene>
    <name evidence="7" type="ORF">DNK44_14390</name>
</gene>
<dbReference type="PANTHER" id="PTHR30055:SF234">
    <property type="entry name" value="HTH-TYPE TRANSCRIPTIONAL REGULATOR BETI"/>
    <property type="match status" value="1"/>
</dbReference>
<evidence type="ECO:0000256" key="1">
    <source>
        <dbReference type="ARBA" id="ARBA00023015"/>
    </source>
</evidence>
<sequence length="221" mass="24693">MTQDSAPEGTASKPVARGKRVRLSAEQRRQQILDAALLEFSTVGFEGATVERIAQRVGLTKAGLYAHFSSKDAILEALFVNTIFSPSNQSHWQWVEGASLEETVDRFLHMAYAAIGDPRARAIFRLLITESARSPERLRDWHEHILLPHATRRQAELDECVAKGVIPDNAVSRKFSLATAPVLIALLTQLLFGEELAEREVAEIRSAHREMLLILFARRGN</sequence>
<evidence type="ECO:0000259" key="6">
    <source>
        <dbReference type="PROSITE" id="PS50977"/>
    </source>
</evidence>
<dbReference type="GO" id="GO:0000976">
    <property type="term" value="F:transcription cis-regulatory region binding"/>
    <property type="evidence" value="ECO:0007669"/>
    <property type="project" value="TreeGrafter"/>
</dbReference>
<dbReference type="PROSITE" id="PS50977">
    <property type="entry name" value="HTH_TETR_2"/>
    <property type="match status" value="1"/>
</dbReference>
<evidence type="ECO:0000256" key="5">
    <source>
        <dbReference type="SAM" id="MobiDB-lite"/>
    </source>
</evidence>
<dbReference type="SUPFAM" id="SSF48498">
    <property type="entry name" value="Tetracyclin repressor-like, C-terminal domain"/>
    <property type="match status" value="1"/>
</dbReference>
<name>A0A4Q9R0R6_9GAMM</name>
<feature type="domain" description="HTH tetR-type" evidence="6">
    <location>
        <begin position="26"/>
        <end position="86"/>
    </location>
</feature>
<feature type="region of interest" description="Disordered" evidence="5">
    <location>
        <begin position="1"/>
        <end position="22"/>
    </location>
</feature>
<dbReference type="PRINTS" id="PR00455">
    <property type="entry name" value="HTHTETR"/>
</dbReference>
<evidence type="ECO:0000313" key="8">
    <source>
        <dbReference type="Proteomes" id="UP000293172"/>
    </source>
</evidence>
<evidence type="ECO:0000256" key="4">
    <source>
        <dbReference type="PROSITE-ProRule" id="PRU00335"/>
    </source>
</evidence>
<dbReference type="PANTHER" id="PTHR30055">
    <property type="entry name" value="HTH-TYPE TRANSCRIPTIONAL REGULATOR RUTR"/>
    <property type="match status" value="1"/>
</dbReference>
<evidence type="ECO:0000313" key="7">
    <source>
        <dbReference type="EMBL" id="TBU91233.1"/>
    </source>
</evidence>
<reference evidence="7 8" key="1">
    <citation type="submission" date="2018-06" db="EMBL/GenBank/DDBJ databases">
        <title>Three novel Pseudomonas species isolated from symptomatic oak.</title>
        <authorList>
            <person name="Bueno-Gonzalez V."/>
            <person name="Brady C."/>
        </authorList>
    </citation>
    <scope>NUCLEOTIDE SEQUENCE [LARGE SCALE GENOMIC DNA]</scope>
    <source>
        <strain evidence="7 8">P6B</strain>
    </source>
</reference>
<dbReference type="InterPro" id="IPR009057">
    <property type="entry name" value="Homeodomain-like_sf"/>
</dbReference>
<accession>A0A4Q9R0R6</accession>
<dbReference type="RefSeq" id="WP_131198326.1">
    <property type="nucleotide sequence ID" value="NZ_QJUL01000019.1"/>
</dbReference>
<dbReference type="EMBL" id="QJUL01000019">
    <property type="protein sequence ID" value="TBU91233.1"/>
    <property type="molecule type" value="Genomic_DNA"/>
</dbReference>
<evidence type="ECO:0000256" key="3">
    <source>
        <dbReference type="ARBA" id="ARBA00023163"/>
    </source>
</evidence>
<dbReference type="OrthoDB" id="4541465at2"/>
<keyword evidence="2 4" id="KW-0238">DNA-binding</keyword>
<dbReference type="Proteomes" id="UP000293172">
    <property type="component" value="Unassembled WGS sequence"/>
</dbReference>
<dbReference type="InterPro" id="IPR023772">
    <property type="entry name" value="DNA-bd_HTH_TetR-type_CS"/>
</dbReference>
<evidence type="ECO:0000256" key="2">
    <source>
        <dbReference type="ARBA" id="ARBA00023125"/>
    </source>
</evidence>
<dbReference type="GO" id="GO:0003700">
    <property type="term" value="F:DNA-binding transcription factor activity"/>
    <property type="evidence" value="ECO:0007669"/>
    <property type="project" value="TreeGrafter"/>
</dbReference>
<dbReference type="Gene3D" id="1.10.10.60">
    <property type="entry name" value="Homeodomain-like"/>
    <property type="match status" value="1"/>
</dbReference>
<comment type="caution">
    <text evidence="7">The sequence shown here is derived from an EMBL/GenBank/DDBJ whole genome shotgun (WGS) entry which is preliminary data.</text>
</comment>
<protein>
    <submittedName>
        <fullName evidence="7">TetR family transcriptional regulator</fullName>
    </submittedName>
</protein>
<dbReference type="SUPFAM" id="SSF46689">
    <property type="entry name" value="Homeodomain-like"/>
    <property type="match status" value="1"/>
</dbReference>
<dbReference type="Gene3D" id="1.10.357.10">
    <property type="entry name" value="Tetracycline Repressor, domain 2"/>
    <property type="match status" value="1"/>
</dbReference>